<sequence length="121" mass="13945">MSTTAYTNAKEQEKNSRGEALVFSLLKVLLPPHRDNMLAADHLVHRIGETQAFSWVVVRPDSLIDEEQVTAYELCEHKKRSPLSDPGKASRINVAHCMAELVRDEQLWEQWKFRTPVLYNL</sequence>
<reference evidence="1" key="1">
    <citation type="submission" date="2019-08" db="EMBL/GenBank/DDBJ databases">
        <authorList>
            <person name="Kucharzyk K."/>
            <person name="Murdoch R.W."/>
            <person name="Higgins S."/>
            <person name="Loffler F."/>
        </authorList>
    </citation>
    <scope>NUCLEOTIDE SEQUENCE</scope>
</reference>
<protein>
    <submittedName>
        <fullName evidence="1">Uncharacterized protein</fullName>
    </submittedName>
</protein>
<dbReference type="Gene3D" id="3.40.50.720">
    <property type="entry name" value="NAD(P)-binding Rossmann-like Domain"/>
    <property type="match status" value="1"/>
</dbReference>
<organism evidence="1">
    <name type="scientific">bioreactor metagenome</name>
    <dbReference type="NCBI Taxonomy" id="1076179"/>
    <lineage>
        <taxon>unclassified sequences</taxon>
        <taxon>metagenomes</taxon>
        <taxon>ecological metagenomes</taxon>
    </lineage>
</organism>
<gene>
    <name evidence="1" type="ORF">SDC9_142409</name>
</gene>
<name>A0A645E118_9ZZZZ</name>
<proteinExistence type="predicted"/>
<accession>A0A645E118</accession>
<dbReference type="AlphaFoldDB" id="A0A645E118"/>
<dbReference type="EMBL" id="VSSQ01041773">
    <property type="protein sequence ID" value="MPM95255.1"/>
    <property type="molecule type" value="Genomic_DNA"/>
</dbReference>
<evidence type="ECO:0000313" key="1">
    <source>
        <dbReference type="EMBL" id="MPM95255.1"/>
    </source>
</evidence>
<comment type="caution">
    <text evidence="1">The sequence shown here is derived from an EMBL/GenBank/DDBJ whole genome shotgun (WGS) entry which is preliminary data.</text>
</comment>